<dbReference type="RefSeq" id="WP_003006172.1">
    <property type="nucleotide sequence ID" value="NZ_GG668631.1"/>
</dbReference>
<dbReference type="Pfam" id="PF00535">
    <property type="entry name" value="Glycos_transf_2"/>
    <property type="match status" value="1"/>
</dbReference>
<dbReference type="EMBL" id="ACHB01000023">
    <property type="protein sequence ID" value="EEI93422.1"/>
    <property type="molecule type" value="Genomic_DNA"/>
</dbReference>
<keyword evidence="1" id="KW-1133">Transmembrane helix</keyword>
<dbReference type="AlphaFoldDB" id="C2FUJ2"/>
<dbReference type="Gene3D" id="3.90.550.10">
    <property type="entry name" value="Spore Coat Polysaccharide Biosynthesis Protein SpsA, Chain A"/>
    <property type="match status" value="1"/>
</dbReference>
<evidence type="ECO:0000256" key="1">
    <source>
        <dbReference type="SAM" id="Phobius"/>
    </source>
</evidence>
<keyword evidence="1" id="KW-0472">Membrane</keyword>
<proteinExistence type="predicted"/>
<dbReference type="InterPro" id="IPR001173">
    <property type="entry name" value="Glyco_trans_2-like"/>
</dbReference>
<dbReference type="InterPro" id="IPR029044">
    <property type="entry name" value="Nucleotide-diphossugar_trans"/>
</dbReference>
<name>C2FUJ2_SPHSI</name>
<keyword evidence="3" id="KW-0808">Transferase</keyword>
<reference evidence="3 4" key="1">
    <citation type="submission" date="2009-01" db="EMBL/GenBank/DDBJ databases">
        <authorList>
            <person name="Qin X."/>
            <person name="Bachman B."/>
            <person name="Battles P."/>
            <person name="Bell A."/>
            <person name="Bess C."/>
            <person name="Bickham C."/>
            <person name="Chaboub L."/>
            <person name="Chen D."/>
            <person name="Coyle M."/>
            <person name="Deiros D.R."/>
            <person name="Dinh H."/>
            <person name="Forbes L."/>
            <person name="Fowler G."/>
            <person name="Francisco L."/>
            <person name="Fu Q."/>
            <person name="Gubbala S."/>
            <person name="Hale W."/>
            <person name="Han Y."/>
            <person name="Hemphill L."/>
            <person name="Highlander S.K."/>
            <person name="Hirani K."/>
            <person name="Hogues M."/>
            <person name="Jackson L."/>
            <person name="Jakkamsetti A."/>
            <person name="Javaid M."/>
            <person name="Jiang H."/>
            <person name="Korchina V."/>
            <person name="Kovar C."/>
            <person name="Lara F."/>
            <person name="Lee S."/>
            <person name="Mata R."/>
            <person name="Mathew T."/>
            <person name="Moen C."/>
            <person name="Morales K."/>
            <person name="Munidasa M."/>
            <person name="Nazareth L."/>
            <person name="Ngo R."/>
            <person name="Nguyen L."/>
            <person name="Okwuonu G."/>
            <person name="Ongeri F."/>
            <person name="Patil S."/>
            <person name="Petrosino J."/>
            <person name="Pham C."/>
            <person name="Pham P."/>
            <person name="Pu L.-L."/>
            <person name="Puazo M."/>
            <person name="Raj R."/>
            <person name="Reid J."/>
            <person name="Rouhana J."/>
            <person name="Saada N."/>
            <person name="Shang Y."/>
            <person name="Simmons D."/>
            <person name="Thornton R."/>
            <person name="Warren J."/>
            <person name="Weissenberger G."/>
            <person name="Zhang J."/>
            <person name="Zhang L."/>
            <person name="Zhou C."/>
            <person name="Zhu D."/>
            <person name="Muzny D."/>
            <person name="Worley K."/>
            <person name="Gibbs R."/>
        </authorList>
    </citation>
    <scope>NUCLEOTIDE SEQUENCE [LARGE SCALE GENOMIC DNA]</scope>
    <source>
        <strain evidence="3 4">ATCC 33300</strain>
    </source>
</reference>
<dbReference type="HOGENOM" id="CLU_023845_5_1_10"/>
<dbReference type="Proteomes" id="UP000006241">
    <property type="component" value="Unassembled WGS sequence"/>
</dbReference>
<dbReference type="SUPFAM" id="SSF53448">
    <property type="entry name" value="Nucleotide-diphospho-sugar transferases"/>
    <property type="match status" value="1"/>
</dbReference>
<protein>
    <submittedName>
        <fullName evidence="3">Glycosyltransferase, group 2 family protein</fullName>
        <ecNumber evidence="3">2.4.-.-</ecNumber>
    </submittedName>
</protein>
<accession>C2FUJ2</accession>
<keyword evidence="1" id="KW-0812">Transmembrane</keyword>
<evidence type="ECO:0000313" key="4">
    <source>
        <dbReference type="Proteomes" id="UP000006241"/>
    </source>
</evidence>
<feature type="domain" description="Glycosyltransferase 2-like" evidence="2">
    <location>
        <begin position="5"/>
        <end position="118"/>
    </location>
</feature>
<gene>
    <name evidence="3" type="ORF">HMPREF0765_0998</name>
</gene>
<dbReference type="EC" id="2.4.-.-" evidence="3"/>
<dbReference type="GO" id="GO:0016757">
    <property type="term" value="F:glycosyltransferase activity"/>
    <property type="evidence" value="ECO:0007669"/>
    <property type="project" value="UniProtKB-KW"/>
</dbReference>
<evidence type="ECO:0000313" key="3">
    <source>
        <dbReference type="EMBL" id="EEI93422.1"/>
    </source>
</evidence>
<organism evidence="3 4">
    <name type="scientific">Sphingobacterium spiritivorum ATCC 33300</name>
    <dbReference type="NCBI Taxonomy" id="525372"/>
    <lineage>
        <taxon>Bacteria</taxon>
        <taxon>Pseudomonadati</taxon>
        <taxon>Bacteroidota</taxon>
        <taxon>Sphingobacteriia</taxon>
        <taxon>Sphingobacteriales</taxon>
        <taxon>Sphingobacteriaceae</taxon>
        <taxon>Sphingobacterium</taxon>
    </lineage>
</organism>
<evidence type="ECO:0000259" key="2">
    <source>
        <dbReference type="Pfam" id="PF00535"/>
    </source>
</evidence>
<comment type="caution">
    <text evidence="3">The sequence shown here is derived from an EMBL/GenBank/DDBJ whole genome shotgun (WGS) entry which is preliminary data.</text>
</comment>
<sequence>MKIAVLITVFNRVEKTLLCMKSLFEAERTGMAIDFKVFMTDDGSTDGTTKIIKEAFPMQNIEILEGNGQLFWNGGMINSWTAAIREGVFDGYLWLNNDSIILPNIWTELVAADKYAKTKFGKGGIYVGSTYNKEKNGLSYGGFDFINKWTLRDKFLIPDGSFQHCEAAHGNITYVSKDVVKEKGIFCDKYIHSGGDHDYSYLAHKDGFPVFILREYVGICENDHIEKDGSDFKKLSLKERFNYLKSPLGFNLHNTLLFNRRCFPYRYPFVWLAGYGKALFPKIFFYAYQRNRR</sequence>
<feature type="transmembrane region" description="Helical" evidence="1">
    <location>
        <begin position="269"/>
        <end position="288"/>
    </location>
</feature>
<keyword evidence="3" id="KW-0328">Glycosyltransferase</keyword>